<proteinExistence type="evidence at transcript level"/>
<keyword evidence="1" id="KW-0732">Signal</keyword>
<dbReference type="CDD" id="cd23667">
    <property type="entry name" value="beta-trefoil_Ricin_CqDVP-like"/>
    <property type="match status" value="1"/>
</dbReference>
<protein>
    <submittedName>
        <fullName evidence="2">Putative 16 kDa salivary protein</fullName>
    </submittedName>
</protein>
<dbReference type="EMBL" id="GALA01000858">
    <property type="protein sequence ID" value="JAA93994.1"/>
    <property type="molecule type" value="mRNA"/>
</dbReference>
<feature type="signal peptide" evidence="1">
    <location>
        <begin position="1"/>
        <end position="31"/>
    </location>
</feature>
<dbReference type="AlphaFoldDB" id="T1D4Q2"/>
<name>T1D4Q2_9DIPT</name>
<dbReference type="InterPro" id="IPR035992">
    <property type="entry name" value="Ricin_B-like_lectins"/>
</dbReference>
<reference evidence="2" key="1">
    <citation type="journal article" date="2013" name="BMC Genomics">
        <title>A deep insight into the sialotranscriptome of the mosquito, Psorophora albipes.</title>
        <authorList>
            <person name="Chagas A.C."/>
            <person name="Calvo E."/>
            <person name="Rios-Velasquez C.M."/>
            <person name="Pessoa F.A."/>
            <person name="Medeiros J.F."/>
            <person name="Ribeiro J.M."/>
        </authorList>
    </citation>
    <scope>NUCLEOTIDE SEQUENCE</scope>
</reference>
<sequence>MSGVSNESCTMSFVVQLLAVLVATIGSGCQAYSYSNAGVKLIVEPFIGNAGHQLDQQRNIGTTQQRVLLFNVHRNAPLAPVGLRDPDRRQVAIEKSPHDSGNFTRMIEWRLLPVANGKYAIMHHHFNEPLYALDGKEYDTHRRDVLTWLPGLEQGDRQSWWEIIPRTDGFYLIKNVRFGEYLQGTDIPSKEKVFTWRKGNADLEDRKFHWDIININ</sequence>
<accession>T1D4Q2</accession>
<organism evidence="2">
    <name type="scientific">Psorophora albipes</name>
    <dbReference type="NCBI Taxonomy" id="869069"/>
    <lineage>
        <taxon>Eukaryota</taxon>
        <taxon>Metazoa</taxon>
        <taxon>Ecdysozoa</taxon>
        <taxon>Arthropoda</taxon>
        <taxon>Hexapoda</taxon>
        <taxon>Insecta</taxon>
        <taxon>Pterygota</taxon>
        <taxon>Neoptera</taxon>
        <taxon>Endopterygota</taxon>
        <taxon>Diptera</taxon>
        <taxon>Nematocera</taxon>
        <taxon>Culicoidea</taxon>
        <taxon>Culicidae</taxon>
        <taxon>Culicinae</taxon>
        <taxon>Aedini</taxon>
        <taxon>Psorophora</taxon>
    </lineage>
</organism>
<dbReference type="Gene3D" id="2.80.10.50">
    <property type="match status" value="1"/>
</dbReference>
<evidence type="ECO:0000313" key="2">
    <source>
        <dbReference type="EMBL" id="JAA93994.1"/>
    </source>
</evidence>
<feature type="chain" id="PRO_5004574402" evidence="1">
    <location>
        <begin position="32"/>
        <end position="216"/>
    </location>
</feature>
<dbReference type="SUPFAM" id="SSF50370">
    <property type="entry name" value="Ricin B-like lectins"/>
    <property type="match status" value="1"/>
</dbReference>
<evidence type="ECO:0000256" key="1">
    <source>
        <dbReference type="SAM" id="SignalP"/>
    </source>
</evidence>